<accession>S5ZUL8</accession>
<dbReference type="PANTHER" id="PTHR42685:SF21">
    <property type="entry name" value="DEHYDROGENASE (FLAVOPROTEIN)-LIKE PROTEIN"/>
    <property type="match status" value="1"/>
</dbReference>
<dbReference type="Gene3D" id="3.50.50.60">
    <property type="entry name" value="FAD/NAD(P)-binding domain"/>
    <property type="match status" value="1"/>
</dbReference>
<dbReference type="KEGG" id="thb:N186_01490"/>
<dbReference type="AlphaFoldDB" id="S5ZUL8"/>
<name>S5ZUL8_9CREN</name>
<evidence type="ECO:0000259" key="1">
    <source>
        <dbReference type="Pfam" id="PF22578"/>
    </source>
</evidence>
<proteinExistence type="predicted"/>
<dbReference type="Proteomes" id="UP000015543">
    <property type="component" value="Chromosome"/>
</dbReference>
<dbReference type="PATRIC" id="fig|1365176.7.peg.298"/>
<organism evidence="2 3">
    <name type="scientific">Thermofilum adornatum</name>
    <dbReference type="NCBI Taxonomy" id="1365176"/>
    <lineage>
        <taxon>Archaea</taxon>
        <taxon>Thermoproteota</taxon>
        <taxon>Thermoprotei</taxon>
        <taxon>Thermofilales</taxon>
        <taxon>Thermofilaceae</taxon>
        <taxon>Thermofilum</taxon>
    </lineage>
</organism>
<dbReference type="InterPro" id="IPR050407">
    <property type="entry name" value="Geranylgeranyl_reductase"/>
</dbReference>
<dbReference type="InterPro" id="IPR036188">
    <property type="entry name" value="FAD/NAD-bd_sf"/>
</dbReference>
<dbReference type="InterPro" id="IPR054715">
    <property type="entry name" value="GGR_cat"/>
</dbReference>
<gene>
    <name evidence="2" type="ORF">N186_01490</name>
</gene>
<dbReference type="EMBL" id="CP006646">
    <property type="protein sequence ID" value="AGT34694.1"/>
    <property type="molecule type" value="Genomic_DNA"/>
</dbReference>
<dbReference type="HOGENOM" id="CLU_024648_0_0_2"/>
<feature type="domain" description="Digeranylgeranylglycerophospholipid reductase catalytic" evidence="1">
    <location>
        <begin position="212"/>
        <end position="260"/>
    </location>
</feature>
<dbReference type="Pfam" id="PF22578">
    <property type="entry name" value="GGR_cat"/>
    <property type="match status" value="1"/>
</dbReference>
<dbReference type="eggNOG" id="arCOG00570">
    <property type="taxonomic scope" value="Archaea"/>
</dbReference>
<evidence type="ECO:0000313" key="2">
    <source>
        <dbReference type="EMBL" id="AGT34694.1"/>
    </source>
</evidence>
<keyword evidence="3" id="KW-1185">Reference proteome</keyword>
<protein>
    <recommendedName>
        <fullName evidence="1">Digeranylgeranylglycerophospholipid reductase catalytic domain-containing protein</fullName>
    </recommendedName>
</protein>
<evidence type="ECO:0000313" key="3">
    <source>
        <dbReference type="Proteomes" id="UP000015543"/>
    </source>
</evidence>
<dbReference type="PANTHER" id="PTHR42685">
    <property type="entry name" value="GERANYLGERANYL DIPHOSPHATE REDUCTASE"/>
    <property type="match status" value="1"/>
</dbReference>
<sequence length="407" mass="45627">MEEKKSACHKAYSPKRARQMSHESYKAVVIGLGPSGAAALKRLNELGISAIGIERKKTPEEPAVCGEFLPEPSEITFISKYPSVKKAFEYIGYTEKTNIIKRIFLEFERYRKYHLKIGGFTISRKEMVNKLIENANVVTGDDVVAIKQLEKGYLVKTRKGREIQADYIVAADGFPSLTRRLLGDNTALDPIDYALGINLKMEVPNFPQSDIYMYSSKDTPGGYAWIIPIGNGMANVGIGIRGNYIKGNITPVVFLEKFIKVFNSSYLRDAKPLEPPRSRWIPVTGFYSTPVIGRTLFVGDALGAVNPINGGGIFTAMALGVLAAESIWLENLDVYRERAWNEIGKILAIGRKYRALVDFLYDHWEVAPVATRFFPEDLLTKIIKGEETFMEKIIFSGKGRKTSYQPR</sequence>
<reference evidence="2 3" key="1">
    <citation type="journal article" date="2013" name="Genome Announc.">
        <title>Complete Genomic Sequence of 'Thermofilum adornatus' Strain 1910bT, a Hyperthermophilic Anaerobic Organotrophic Crenarchaeon.</title>
        <authorList>
            <person name="Dominova I.N."/>
            <person name="Kublanov I.V."/>
            <person name="Podosokorskaya O.A."/>
            <person name="Derbikova K.S."/>
            <person name="Patrushev M.V."/>
            <person name="Toshchakov S.V."/>
        </authorList>
    </citation>
    <scope>NUCLEOTIDE SEQUENCE [LARGE SCALE GENOMIC DNA]</scope>
    <source>
        <strain evidence="3">1910b</strain>
    </source>
</reference>
<dbReference type="SUPFAM" id="SSF51905">
    <property type="entry name" value="FAD/NAD(P)-binding domain"/>
    <property type="match status" value="1"/>
</dbReference>
<dbReference type="PRINTS" id="PR00420">
    <property type="entry name" value="RNGMNOXGNASE"/>
</dbReference>